<organism evidence="1 2">
    <name type="scientific">Thermoclostridium caenicola</name>
    <dbReference type="NCBI Taxonomy" id="659425"/>
    <lineage>
        <taxon>Bacteria</taxon>
        <taxon>Bacillati</taxon>
        <taxon>Bacillota</taxon>
        <taxon>Clostridia</taxon>
        <taxon>Eubacteriales</taxon>
        <taxon>Oscillospiraceae</taxon>
        <taxon>Thermoclostridium</taxon>
    </lineage>
</organism>
<accession>A0A1M6F2U6</accession>
<dbReference type="EMBL" id="FQZP01000015">
    <property type="protein sequence ID" value="SHI91991.1"/>
    <property type="molecule type" value="Genomic_DNA"/>
</dbReference>
<sequence length="218" mass="25532">MRIVFLGSHTESKKVLLLSIARILASAYSVRIYSACRYGYDEDHGDVYDFCGTEVRQFHNGEQLEQLLQTNPCDYALIDTELALNAGRDVKLVSLLKAERSAFEHTVEQTRALLQQYPYTDIHIIYYDIYEYCRVSPGFLEKLYYRRMYDAVNVTWNHVLYFEEGNAAAFMESLYEEKLHIRRFSPVWKAQVLNILNSLTGIELKQLKECLKKAERMK</sequence>
<keyword evidence="2" id="KW-1185">Reference proteome</keyword>
<reference evidence="1 2" key="1">
    <citation type="submission" date="2016-11" db="EMBL/GenBank/DDBJ databases">
        <authorList>
            <person name="Varghese N."/>
            <person name="Submissions S."/>
        </authorList>
    </citation>
    <scope>NUCLEOTIDE SEQUENCE [LARGE SCALE GENOMIC DNA]</scope>
    <source>
        <strain evidence="1 2">DSM 19027</strain>
    </source>
</reference>
<evidence type="ECO:0000313" key="2">
    <source>
        <dbReference type="Proteomes" id="UP000324781"/>
    </source>
</evidence>
<gene>
    <name evidence="1" type="ORF">SAMN05444373_10159</name>
</gene>
<dbReference type="Proteomes" id="UP000324781">
    <property type="component" value="Unassembled WGS sequence"/>
</dbReference>
<dbReference type="RefSeq" id="WP_149678399.1">
    <property type="nucleotide sequence ID" value="NZ_DAONMB010000001.1"/>
</dbReference>
<protein>
    <submittedName>
        <fullName evidence="1">Uncharacterized protein</fullName>
    </submittedName>
</protein>
<name>A0A1M6F2U6_9FIRM</name>
<evidence type="ECO:0000313" key="1">
    <source>
        <dbReference type="EMBL" id="SHI91991.1"/>
    </source>
</evidence>
<proteinExistence type="predicted"/>
<dbReference type="AlphaFoldDB" id="A0A1M6F2U6"/>